<dbReference type="Pfam" id="PF00076">
    <property type="entry name" value="RRM_1"/>
    <property type="match status" value="1"/>
</dbReference>
<dbReference type="GeneID" id="17318128"/>
<dbReference type="PROSITE" id="PS50102">
    <property type="entry name" value="RRM"/>
    <property type="match status" value="1"/>
</dbReference>
<evidence type="ECO:0000313" key="4">
    <source>
        <dbReference type="EMBL" id="CDF40120.1"/>
    </source>
</evidence>
<dbReference type="PANTHER" id="PTHR48027">
    <property type="entry name" value="HETEROGENEOUS NUCLEAR RIBONUCLEOPROTEIN 87F-RELATED"/>
    <property type="match status" value="1"/>
</dbReference>
<protein>
    <submittedName>
        <fullName evidence="4">RNA binding protein-like protein, putative</fullName>
    </submittedName>
</protein>
<keyword evidence="5" id="KW-1185">Reference proteome</keyword>
<dbReference type="SUPFAM" id="SSF54928">
    <property type="entry name" value="RNA-binding domain, RBD"/>
    <property type="match status" value="1"/>
</dbReference>
<dbReference type="InterPro" id="IPR012677">
    <property type="entry name" value="Nucleotide-bd_a/b_plait_sf"/>
</dbReference>
<dbReference type="STRING" id="2769.R7QRX6"/>
<feature type="domain" description="RRM" evidence="3">
    <location>
        <begin position="64"/>
        <end position="143"/>
    </location>
</feature>
<dbReference type="KEGG" id="ccp:CHC_T00010093001"/>
<dbReference type="AlphaFoldDB" id="R7QRX6"/>
<gene>
    <name evidence="4" type="ORF">CHC_T00010093001</name>
</gene>
<name>R7QRX6_CHOCR</name>
<dbReference type="RefSeq" id="XP_005710414.1">
    <property type="nucleotide sequence ID" value="XM_005710357.1"/>
</dbReference>
<dbReference type="OrthoDB" id="439808at2759"/>
<dbReference type="InterPro" id="IPR052462">
    <property type="entry name" value="SLIRP/GR-RBP-like"/>
</dbReference>
<dbReference type="SMART" id="SM00360">
    <property type="entry name" value="RRM"/>
    <property type="match status" value="1"/>
</dbReference>
<evidence type="ECO:0000259" key="3">
    <source>
        <dbReference type="PROSITE" id="PS50102"/>
    </source>
</evidence>
<dbReference type="GO" id="GO:0003723">
    <property type="term" value="F:RNA binding"/>
    <property type="evidence" value="ECO:0007669"/>
    <property type="project" value="UniProtKB-UniRule"/>
</dbReference>
<dbReference type="Proteomes" id="UP000012073">
    <property type="component" value="Unassembled WGS sequence"/>
</dbReference>
<sequence length="146" mass="15966">KFTPRITPPHFSPPPPPPTASFHITAHRRRPKLSPAFSRPPRLVPLALVLPSSRLVFIMAEEGNRLFVGNLSWGTNDQSLHEAFDKGSGTVVEAKVIIDRYSGRSRGFGFVTFNSADQAAEARDSMNGAEVDGRAVRVDVASSSRR</sequence>
<reference evidence="5" key="1">
    <citation type="journal article" date="2013" name="Proc. Natl. Acad. Sci. U.S.A.">
        <title>Genome structure and metabolic features in the red seaweed Chondrus crispus shed light on evolution of the Archaeplastida.</title>
        <authorList>
            <person name="Collen J."/>
            <person name="Porcel B."/>
            <person name="Carre W."/>
            <person name="Ball S.G."/>
            <person name="Chaparro C."/>
            <person name="Tonon T."/>
            <person name="Barbeyron T."/>
            <person name="Michel G."/>
            <person name="Noel B."/>
            <person name="Valentin K."/>
            <person name="Elias M."/>
            <person name="Artiguenave F."/>
            <person name="Arun A."/>
            <person name="Aury J.M."/>
            <person name="Barbosa-Neto J.F."/>
            <person name="Bothwell J.H."/>
            <person name="Bouget F.Y."/>
            <person name="Brillet L."/>
            <person name="Cabello-Hurtado F."/>
            <person name="Capella-Gutierrez S."/>
            <person name="Charrier B."/>
            <person name="Cladiere L."/>
            <person name="Cock J.M."/>
            <person name="Coelho S.M."/>
            <person name="Colleoni C."/>
            <person name="Czjzek M."/>
            <person name="Da Silva C."/>
            <person name="Delage L."/>
            <person name="Denoeud F."/>
            <person name="Deschamps P."/>
            <person name="Dittami S.M."/>
            <person name="Gabaldon T."/>
            <person name="Gachon C.M."/>
            <person name="Groisillier A."/>
            <person name="Herve C."/>
            <person name="Jabbari K."/>
            <person name="Katinka M."/>
            <person name="Kloareg B."/>
            <person name="Kowalczyk N."/>
            <person name="Labadie K."/>
            <person name="Leblanc C."/>
            <person name="Lopez P.J."/>
            <person name="McLachlan D.H."/>
            <person name="Meslet-Cladiere L."/>
            <person name="Moustafa A."/>
            <person name="Nehr Z."/>
            <person name="Nyvall Collen P."/>
            <person name="Panaud O."/>
            <person name="Partensky F."/>
            <person name="Poulain J."/>
            <person name="Rensing S.A."/>
            <person name="Rousvoal S."/>
            <person name="Samson G."/>
            <person name="Symeonidi A."/>
            <person name="Weissenbach J."/>
            <person name="Zambounis A."/>
            <person name="Wincker P."/>
            <person name="Boyen C."/>
        </authorList>
    </citation>
    <scope>NUCLEOTIDE SEQUENCE [LARGE SCALE GENOMIC DNA]</scope>
    <source>
        <strain evidence="5">cv. Stackhouse</strain>
    </source>
</reference>
<dbReference type="InterPro" id="IPR000504">
    <property type="entry name" value="RRM_dom"/>
</dbReference>
<dbReference type="InterPro" id="IPR035979">
    <property type="entry name" value="RBD_domain_sf"/>
</dbReference>
<keyword evidence="1 2" id="KW-0694">RNA-binding</keyword>
<evidence type="ECO:0000256" key="1">
    <source>
        <dbReference type="ARBA" id="ARBA00022884"/>
    </source>
</evidence>
<evidence type="ECO:0000256" key="2">
    <source>
        <dbReference type="PROSITE-ProRule" id="PRU00176"/>
    </source>
</evidence>
<dbReference type="InterPro" id="IPR048289">
    <property type="entry name" value="RRM2_NsCP33-like"/>
</dbReference>
<dbReference type="Gene3D" id="3.30.70.330">
    <property type="match status" value="1"/>
</dbReference>
<feature type="non-terminal residue" evidence="4">
    <location>
        <position position="1"/>
    </location>
</feature>
<dbReference type="CDD" id="cd21608">
    <property type="entry name" value="RRM2_NsCP33_like"/>
    <property type="match status" value="1"/>
</dbReference>
<accession>R7QRX6</accession>
<proteinExistence type="predicted"/>
<evidence type="ECO:0000313" key="5">
    <source>
        <dbReference type="Proteomes" id="UP000012073"/>
    </source>
</evidence>
<dbReference type="EMBL" id="HG002126">
    <property type="protein sequence ID" value="CDF40120.1"/>
    <property type="molecule type" value="Genomic_DNA"/>
</dbReference>
<organism evidence="4 5">
    <name type="scientific">Chondrus crispus</name>
    <name type="common">Carrageen Irish moss</name>
    <name type="synonym">Polymorpha crispa</name>
    <dbReference type="NCBI Taxonomy" id="2769"/>
    <lineage>
        <taxon>Eukaryota</taxon>
        <taxon>Rhodophyta</taxon>
        <taxon>Florideophyceae</taxon>
        <taxon>Rhodymeniophycidae</taxon>
        <taxon>Gigartinales</taxon>
        <taxon>Gigartinaceae</taxon>
        <taxon>Chondrus</taxon>
    </lineage>
</organism>
<dbReference type="Gramene" id="CDF40120">
    <property type="protein sequence ID" value="CDF40120"/>
    <property type="gene ID" value="CHC_T00010093001"/>
</dbReference>